<dbReference type="InterPro" id="IPR037012">
    <property type="entry name" value="NanQ/TabA/YiaL_sf"/>
</dbReference>
<evidence type="ECO:0000313" key="1">
    <source>
        <dbReference type="EMBL" id="RHL41973.1"/>
    </source>
</evidence>
<dbReference type="Gene3D" id="2.60.120.370">
    <property type="entry name" value="YhcH/YjgK/YiaL"/>
    <property type="match status" value="1"/>
</dbReference>
<dbReference type="PANTHER" id="PTHR34986">
    <property type="entry name" value="EVOLVED BETA-GALACTOSIDASE SUBUNIT BETA"/>
    <property type="match status" value="1"/>
</dbReference>
<dbReference type="GO" id="GO:0005829">
    <property type="term" value="C:cytosol"/>
    <property type="evidence" value="ECO:0007669"/>
    <property type="project" value="TreeGrafter"/>
</dbReference>
<accession>A0A415L0C2</accession>
<dbReference type="Proteomes" id="UP000284495">
    <property type="component" value="Unassembled WGS sequence"/>
</dbReference>
<dbReference type="NCBIfam" id="TIGR00022">
    <property type="entry name" value="YhcH/YjgK/YiaL family protein"/>
    <property type="match status" value="1"/>
</dbReference>
<dbReference type="PANTHER" id="PTHR34986:SF1">
    <property type="entry name" value="PROTEIN YIAL"/>
    <property type="match status" value="1"/>
</dbReference>
<dbReference type="SUPFAM" id="SSF51197">
    <property type="entry name" value="Clavaminate synthase-like"/>
    <property type="match status" value="1"/>
</dbReference>
<sequence>MIITMTYSCGNIKKKTVSITSTSDSTEVDWKYGWTIAASTTLDMDALKKHQTLYPERWKATFEYLKNANLVSLPIGEHEIIGREVYAIISEYTPKEEANCNFEAHRKYIDFQYLISGEEKMGVTTLEKVAPICDYNEEKDIVFFKPDAPAVYEIATPETFYVFFPKDAHRPSMTTGKETTVRKIVIKIKM</sequence>
<dbReference type="InterPro" id="IPR004375">
    <property type="entry name" value="NanQ/TabA/YiaL"/>
</dbReference>
<evidence type="ECO:0000313" key="2">
    <source>
        <dbReference type="Proteomes" id="UP000284495"/>
    </source>
</evidence>
<protein>
    <submittedName>
        <fullName evidence="1">DUF386 domain-containing protein</fullName>
    </submittedName>
</protein>
<organism evidence="1 2">
    <name type="scientific">Bacteroides xylanisolvens</name>
    <dbReference type="NCBI Taxonomy" id="371601"/>
    <lineage>
        <taxon>Bacteria</taxon>
        <taxon>Pseudomonadati</taxon>
        <taxon>Bacteroidota</taxon>
        <taxon>Bacteroidia</taxon>
        <taxon>Bacteroidales</taxon>
        <taxon>Bacteroidaceae</taxon>
        <taxon>Bacteroides</taxon>
    </lineage>
</organism>
<dbReference type="Pfam" id="PF04074">
    <property type="entry name" value="DUF386"/>
    <property type="match status" value="1"/>
</dbReference>
<gene>
    <name evidence="1" type="ORF">DW027_00135</name>
</gene>
<reference evidence="1 2" key="1">
    <citation type="submission" date="2018-08" db="EMBL/GenBank/DDBJ databases">
        <title>A genome reference for cultivated species of the human gut microbiota.</title>
        <authorList>
            <person name="Zou Y."/>
            <person name="Xue W."/>
            <person name="Luo G."/>
        </authorList>
    </citation>
    <scope>NUCLEOTIDE SEQUENCE [LARGE SCALE GENOMIC DNA]</scope>
    <source>
        <strain evidence="1 2">AF38-2</strain>
    </source>
</reference>
<name>A0A415L0C2_9BACE</name>
<dbReference type="EMBL" id="QROO01000001">
    <property type="protein sequence ID" value="RHL41973.1"/>
    <property type="molecule type" value="Genomic_DNA"/>
</dbReference>
<dbReference type="AlphaFoldDB" id="A0A415L0C2"/>
<comment type="caution">
    <text evidence="1">The sequence shown here is derived from an EMBL/GenBank/DDBJ whole genome shotgun (WGS) entry which is preliminary data.</text>
</comment>
<proteinExistence type="predicted"/>